<gene>
    <name evidence="5" type="ORF">PHLCEN_2v3293</name>
</gene>
<keyword evidence="1" id="KW-0378">Hydrolase</keyword>
<evidence type="ECO:0000256" key="1">
    <source>
        <dbReference type="ARBA" id="ARBA00022801"/>
    </source>
</evidence>
<evidence type="ECO:0000256" key="2">
    <source>
        <dbReference type="ARBA" id="ARBA00023180"/>
    </source>
</evidence>
<proteinExistence type="predicted"/>
<dbReference type="GO" id="GO:0004553">
    <property type="term" value="F:hydrolase activity, hydrolyzing O-glycosyl compounds"/>
    <property type="evidence" value="ECO:0007669"/>
    <property type="project" value="TreeGrafter"/>
</dbReference>
<feature type="non-terminal residue" evidence="5">
    <location>
        <position position="1"/>
    </location>
</feature>
<keyword evidence="3" id="KW-0326">Glycosidase</keyword>
<dbReference type="OrthoDB" id="3905262at2759"/>
<dbReference type="AlphaFoldDB" id="A0A2R6QQG2"/>
<keyword evidence="2" id="KW-0325">Glycoprotein</keyword>
<evidence type="ECO:0000256" key="3">
    <source>
        <dbReference type="ARBA" id="ARBA00023295"/>
    </source>
</evidence>
<dbReference type="EMBL" id="MLYV02000316">
    <property type="protein sequence ID" value="PSS12762.1"/>
    <property type="molecule type" value="Genomic_DNA"/>
</dbReference>
<dbReference type="Proteomes" id="UP000186601">
    <property type="component" value="Unassembled WGS sequence"/>
</dbReference>
<feature type="domain" description="Glycosyl hydrolase family 31 C-terminal" evidence="4">
    <location>
        <begin position="10"/>
        <end position="85"/>
    </location>
</feature>
<dbReference type="InterPro" id="IPR013780">
    <property type="entry name" value="Glyco_hydro_b"/>
</dbReference>
<evidence type="ECO:0000259" key="4">
    <source>
        <dbReference type="Pfam" id="PF21365"/>
    </source>
</evidence>
<dbReference type="PANTHER" id="PTHR22762">
    <property type="entry name" value="ALPHA-GLUCOSIDASE"/>
    <property type="match status" value="1"/>
</dbReference>
<evidence type="ECO:0000313" key="5">
    <source>
        <dbReference type="EMBL" id="PSS12762.1"/>
    </source>
</evidence>
<comment type="caution">
    <text evidence="5">The sequence shown here is derived from an EMBL/GenBank/DDBJ whole genome shotgun (WGS) entry which is preliminary data.</text>
</comment>
<reference evidence="5 6" key="1">
    <citation type="submission" date="2018-02" db="EMBL/GenBank/DDBJ databases">
        <title>Genome sequence of the basidiomycete white-rot fungus Phlebia centrifuga.</title>
        <authorList>
            <person name="Granchi Z."/>
            <person name="Peng M."/>
            <person name="de Vries R.P."/>
            <person name="Hilden K."/>
            <person name="Makela M.R."/>
            <person name="Grigoriev I."/>
            <person name="Riley R."/>
        </authorList>
    </citation>
    <scope>NUCLEOTIDE SEQUENCE [LARGE SCALE GENOMIC DNA]</scope>
    <source>
        <strain evidence="5 6">FBCC195</strain>
    </source>
</reference>
<organism evidence="5 6">
    <name type="scientific">Hermanssonia centrifuga</name>
    <dbReference type="NCBI Taxonomy" id="98765"/>
    <lineage>
        <taxon>Eukaryota</taxon>
        <taxon>Fungi</taxon>
        <taxon>Dikarya</taxon>
        <taxon>Basidiomycota</taxon>
        <taxon>Agaricomycotina</taxon>
        <taxon>Agaricomycetes</taxon>
        <taxon>Polyporales</taxon>
        <taxon>Meruliaceae</taxon>
        <taxon>Hermanssonia</taxon>
    </lineage>
</organism>
<dbReference type="Pfam" id="PF21365">
    <property type="entry name" value="Glyco_hydro_31_3rd"/>
    <property type="match status" value="1"/>
</dbReference>
<dbReference type="Gene3D" id="2.60.40.1180">
    <property type="entry name" value="Golgi alpha-mannosidase II"/>
    <property type="match status" value="2"/>
</dbReference>
<dbReference type="STRING" id="98765.A0A2R6QQG2"/>
<sequence>HSIKLIWTALPVLNPLWYIYSHDPSTSSIDLQFFFGKSILVSPVTEENSTTVSAYFPDDIFYDFLTLAPFVNFNSIPLHIRGGAMLSLRETGAMTITAPPNTDFEFIVDPDTHDQASGSLYADDGVSIIPKQVQLSYTKEHLHELHNHALL</sequence>
<accession>A0A2R6QQG2</accession>
<name>A0A2R6QQG2_9APHY</name>
<dbReference type="InterPro" id="IPR048395">
    <property type="entry name" value="Glyco_hydro_31_C"/>
</dbReference>
<dbReference type="SUPFAM" id="SSF51011">
    <property type="entry name" value="Glycosyl hydrolase domain"/>
    <property type="match status" value="1"/>
</dbReference>
<keyword evidence="6" id="KW-1185">Reference proteome</keyword>
<protein>
    <recommendedName>
        <fullName evidence="4">Glycosyl hydrolase family 31 C-terminal domain-containing protein</fullName>
    </recommendedName>
</protein>
<evidence type="ECO:0000313" key="6">
    <source>
        <dbReference type="Proteomes" id="UP000186601"/>
    </source>
</evidence>
<dbReference type="PANTHER" id="PTHR22762:SF67">
    <property type="entry name" value="ALPHA_BETA-GLUCOSIDASE AGDC-RELATED"/>
    <property type="match status" value="1"/>
</dbReference>